<reference evidence="5" key="2">
    <citation type="journal article" date="2021" name="PeerJ">
        <title>Extensive microbial diversity within the chicken gut microbiome revealed by metagenomics and culture.</title>
        <authorList>
            <person name="Gilroy R."/>
            <person name="Ravi A."/>
            <person name="Getino M."/>
            <person name="Pursley I."/>
            <person name="Horton D.L."/>
            <person name="Alikhan N.F."/>
            <person name="Baker D."/>
            <person name="Gharbi K."/>
            <person name="Hall N."/>
            <person name="Watson M."/>
            <person name="Adriaenssens E.M."/>
            <person name="Foster-Nyarko E."/>
            <person name="Jarju S."/>
            <person name="Secka A."/>
            <person name="Antonio M."/>
            <person name="Oren A."/>
            <person name="Chaudhuri R.R."/>
            <person name="La Ragione R."/>
            <person name="Hildebrand F."/>
            <person name="Pallen M.J."/>
        </authorList>
    </citation>
    <scope>NUCLEOTIDE SEQUENCE</scope>
    <source>
        <strain evidence="5">USAMLcec3-3695</strain>
    </source>
</reference>
<organism evidence="5 6">
    <name type="scientific">Candidatus Ornithomonoglobus merdipullorum</name>
    <dbReference type="NCBI Taxonomy" id="2840895"/>
    <lineage>
        <taxon>Bacteria</taxon>
        <taxon>Bacillati</taxon>
        <taxon>Bacillota</taxon>
        <taxon>Clostridia</taxon>
        <taxon>Candidatus Ornithomonoglobus</taxon>
    </lineage>
</organism>
<feature type="region of interest" description="Disordered" evidence="2">
    <location>
        <begin position="168"/>
        <end position="210"/>
    </location>
</feature>
<dbReference type="Gene3D" id="2.60.120.260">
    <property type="entry name" value="Galactose-binding domain-like"/>
    <property type="match status" value="2"/>
</dbReference>
<feature type="chain" id="PRO_5039213348" evidence="3">
    <location>
        <begin position="23"/>
        <end position="801"/>
    </location>
</feature>
<feature type="domain" description="SLH" evidence="4">
    <location>
        <begin position="371"/>
        <end position="434"/>
    </location>
</feature>
<evidence type="ECO:0000256" key="3">
    <source>
        <dbReference type="SAM" id="SignalP"/>
    </source>
</evidence>
<feature type="compositionally biased region" description="Low complexity" evidence="2">
    <location>
        <begin position="199"/>
        <end position="210"/>
    </location>
</feature>
<dbReference type="AlphaFoldDB" id="A0A9D1M9N3"/>
<dbReference type="EMBL" id="DVNB01000015">
    <property type="protein sequence ID" value="HIU56428.1"/>
    <property type="molecule type" value="Genomic_DNA"/>
</dbReference>
<protein>
    <submittedName>
        <fullName evidence="5">S-layer homology domain-containing protein</fullName>
    </submittedName>
</protein>
<dbReference type="PANTHER" id="PTHR43308:SF5">
    <property type="entry name" value="S-LAYER PROTEIN _ PEPTIDOGLYCAN ENDO-BETA-N-ACETYLGLUCOSAMINIDASE"/>
    <property type="match status" value="1"/>
</dbReference>
<feature type="signal peptide" evidence="3">
    <location>
        <begin position="1"/>
        <end position="22"/>
    </location>
</feature>
<feature type="compositionally biased region" description="Acidic residues" evidence="2">
    <location>
        <begin position="188"/>
        <end position="198"/>
    </location>
</feature>
<dbReference type="PROSITE" id="PS51272">
    <property type="entry name" value="SLH"/>
    <property type="match status" value="2"/>
</dbReference>
<dbReference type="Proteomes" id="UP000824109">
    <property type="component" value="Unassembled WGS sequence"/>
</dbReference>
<feature type="domain" description="SLH" evidence="4">
    <location>
        <begin position="255"/>
        <end position="318"/>
    </location>
</feature>
<dbReference type="Pfam" id="PF00395">
    <property type="entry name" value="SLH"/>
    <property type="match status" value="2"/>
</dbReference>
<feature type="compositionally biased region" description="Low complexity" evidence="2">
    <location>
        <begin position="178"/>
        <end position="187"/>
    </location>
</feature>
<evidence type="ECO:0000259" key="4">
    <source>
        <dbReference type="PROSITE" id="PS51272"/>
    </source>
</evidence>
<evidence type="ECO:0000256" key="1">
    <source>
        <dbReference type="ARBA" id="ARBA00022737"/>
    </source>
</evidence>
<name>A0A9D1M9N3_9FIRM</name>
<evidence type="ECO:0000256" key="2">
    <source>
        <dbReference type="SAM" id="MobiDB-lite"/>
    </source>
</evidence>
<evidence type="ECO:0000313" key="5">
    <source>
        <dbReference type="EMBL" id="HIU56428.1"/>
    </source>
</evidence>
<dbReference type="PANTHER" id="PTHR43308">
    <property type="entry name" value="OUTER MEMBRANE PROTEIN ALPHA-RELATED"/>
    <property type="match status" value="1"/>
</dbReference>
<sequence length="801" mass="87450">MKRLISAIAALSLLFGAVTAGAADTAETDTETAVETEEAVEDEVTGGMLEITSDMIVESDGSGITAEMLAEELFTVDMSAADDELAAMNALDVSSYTIDFGEEAPTIRSFRCFVAGNGVRGGITVYGSADYSGFNEIGAADTTLGGEWNDITLATDVAYRYIRVVCEEEETTDSDPNDTASSAGTETTADDDDEEEDGSTSVVDTGTSSAAVDTPARAVKAVFIEAGEEDLNADDNTEDTSGTHQGVGAAGGLGFYGSKFPDCQGHWAEEIIIECTDKNYLDGYEDGNFRPDNPVTAAEFAKIYSAWNGNFYTVSSGYWAMPFIRELINTGVFEIGDFEDYSAYMTREQCAKAIINSLTAEYFPADLTEYEQYITDFDEVSEGYGEYVLKAYVSGILSGYDDGTFRPKEYVTRAEILTIIDRAMNAEKREIPEAAQNATSGAAETQTYYTAAVQVRKTTNANSMNFRLYGSNAQYMVEDDTANGLKLFDEFQGAQGMAFLMRFDLSDIIERESELTSIKFIINRHSNGDMPLGLFMYEEIISQTDWNDSSYMEPREGGAVAAEDRMGYNAVCDNISAILPTWGDMENAVPQEEKTQPFAQAELDENNQYVFDLDLATLKENMDENNVVEFFATSVNYDRYGMEEDNKPRCYVAGELAPQIYCTFSTGAAAVSGPITLMPEDAELFGGMLNLEDVDGVSNIANFTTGQSVEYTFSCSAPGTYKLTMNYSANQGSGGGTAKIKVNDTEISHEFTQTGSWTSYEFEEIGEFELTAGENTLTVSEELIPNTYLINIREVILEKVN</sequence>
<comment type="caution">
    <text evidence="5">The sequence shown here is derived from an EMBL/GenBank/DDBJ whole genome shotgun (WGS) entry which is preliminary data.</text>
</comment>
<accession>A0A9D1M9N3</accession>
<evidence type="ECO:0000313" key="6">
    <source>
        <dbReference type="Proteomes" id="UP000824109"/>
    </source>
</evidence>
<dbReference type="SUPFAM" id="SSF49785">
    <property type="entry name" value="Galactose-binding domain-like"/>
    <property type="match status" value="1"/>
</dbReference>
<keyword evidence="1" id="KW-0677">Repeat</keyword>
<gene>
    <name evidence="5" type="ORF">IAA61_01280</name>
</gene>
<keyword evidence="3" id="KW-0732">Signal</keyword>
<reference evidence="5" key="1">
    <citation type="submission" date="2020-10" db="EMBL/GenBank/DDBJ databases">
        <authorList>
            <person name="Gilroy R."/>
        </authorList>
    </citation>
    <scope>NUCLEOTIDE SEQUENCE</scope>
    <source>
        <strain evidence="5">USAMLcec3-3695</strain>
    </source>
</reference>
<dbReference type="InterPro" id="IPR008979">
    <property type="entry name" value="Galactose-bd-like_sf"/>
</dbReference>
<proteinExistence type="predicted"/>
<dbReference type="InterPro" id="IPR001119">
    <property type="entry name" value="SLH_dom"/>
</dbReference>
<dbReference type="InterPro" id="IPR051465">
    <property type="entry name" value="Cell_Envelope_Struct_Comp"/>
</dbReference>